<gene>
    <name evidence="1" type="ORF">KP79_PYT12254</name>
</gene>
<reference evidence="1 2" key="1">
    <citation type="journal article" date="2017" name="Nat. Ecol. Evol.">
        <title>Scallop genome provides insights into evolution of bilaterian karyotype and development.</title>
        <authorList>
            <person name="Wang S."/>
            <person name="Zhang J."/>
            <person name="Jiao W."/>
            <person name="Li J."/>
            <person name="Xun X."/>
            <person name="Sun Y."/>
            <person name="Guo X."/>
            <person name="Huan P."/>
            <person name="Dong B."/>
            <person name="Zhang L."/>
            <person name="Hu X."/>
            <person name="Sun X."/>
            <person name="Wang J."/>
            <person name="Zhao C."/>
            <person name="Wang Y."/>
            <person name="Wang D."/>
            <person name="Huang X."/>
            <person name="Wang R."/>
            <person name="Lv J."/>
            <person name="Li Y."/>
            <person name="Zhang Z."/>
            <person name="Liu B."/>
            <person name="Lu W."/>
            <person name="Hui Y."/>
            <person name="Liang J."/>
            <person name="Zhou Z."/>
            <person name="Hou R."/>
            <person name="Li X."/>
            <person name="Liu Y."/>
            <person name="Li H."/>
            <person name="Ning X."/>
            <person name="Lin Y."/>
            <person name="Zhao L."/>
            <person name="Xing Q."/>
            <person name="Dou J."/>
            <person name="Li Y."/>
            <person name="Mao J."/>
            <person name="Guo H."/>
            <person name="Dou H."/>
            <person name="Li T."/>
            <person name="Mu C."/>
            <person name="Jiang W."/>
            <person name="Fu Q."/>
            <person name="Fu X."/>
            <person name="Miao Y."/>
            <person name="Liu J."/>
            <person name="Yu Q."/>
            <person name="Li R."/>
            <person name="Liao H."/>
            <person name="Li X."/>
            <person name="Kong Y."/>
            <person name="Jiang Z."/>
            <person name="Chourrout D."/>
            <person name="Li R."/>
            <person name="Bao Z."/>
        </authorList>
    </citation>
    <scope>NUCLEOTIDE SEQUENCE [LARGE SCALE GENOMIC DNA]</scope>
    <source>
        <strain evidence="1 2">PY_sf001</strain>
    </source>
</reference>
<comment type="caution">
    <text evidence="1">The sequence shown here is derived from an EMBL/GenBank/DDBJ whole genome shotgun (WGS) entry which is preliminary data.</text>
</comment>
<dbReference type="Proteomes" id="UP000242188">
    <property type="component" value="Unassembled WGS sequence"/>
</dbReference>
<name>A0A210QUL2_MIZYE</name>
<proteinExistence type="predicted"/>
<dbReference type="EMBL" id="NEDP02001799">
    <property type="protein sequence ID" value="OWF52440.1"/>
    <property type="molecule type" value="Genomic_DNA"/>
</dbReference>
<organism evidence="1 2">
    <name type="scientific">Mizuhopecten yessoensis</name>
    <name type="common">Japanese scallop</name>
    <name type="synonym">Patinopecten yessoensis</name>
    <dbReference type="NCBI Taxonomy" id="6573"/>
    <lineage>
        <taxon>Eukaryota</taxon>
        <taxon>Metazoa</taxon>
        <taxon>Spiralia</taxon>
        <taxon>Lophotrochozoa</taxon>
        <taxon>Mollusca</taxon>
        <taxon>Bivalvia</taxon>
        <taxon>Autobranchia</taxon>
        <taxon>Pteriomorphia</taxon>
        <taxon>Pectinida</taxon>
        <taxon>Pectinoidea</taxon>
        <taxon>Pectinidae</taxon>
        <taxon>Mizuhopecten</taxon>
    </lineage>
</organism>
<sequence>MQDVVEGIGHFVVKHVFLIQRRACYQHTRMDLASAHCMDDAERRILRKHHTKLLETLDTKFMIEGH</sequence>
<evidence type="ECO:0000313" key="1">
    <source>
        <dbReference type="EMBL" id="OWF52440.1"/>
    </source>
</evidence>
<dbReference type="AlphaFoldDB" id="A0A210QUL2"/>
<protein>
    <submittedName>
        <fullName evidence="1">Uncharacterized protein</fullName>
    </submittedName>
</protein>
<keyword evidence="2" id="KW-1185">Reference proteome</keyword>
<accession>A0A210QUL2</accession>
<evidence type="ECO:0000313" key="2">
    <source>
        <dbReference type="Proteomes" id="UP000242188"/>
    </source>
</evidence>